<dbReference type="SUPFAM" id="SSF53756">
    <property type="entry name" value="UDP-Glycosyltransferase/glycogen phosphorylase"/>
    <property type="match status" value="1"/>
</dbReference>
<protein>
    <submittedName>
        <fullName evidence="2">UDP-N-acetylglucosamine 2-epimerase</fullName>
        <ecNumber evidence="2">5.1.3.14</ecNumber>
    </submittedName>
</protein>
<feature type="domain" description="UDP-N-acetylglucosamine 2-epimerase" evidence="1">
    <location>
        <begin position="29"/>
        <end position="371"/>
    </location>
</feature>
<dbReference type="InterPro" id="IPR020004">
    <property type="entry name" value="UDP-GlcNAc_Epase"/>
</dbReference>
<dbReference type="NCBIfam" id="TIGR03568">
    <property type="entry name" value="NeuC_NnaA"/>
    <property type="match status" value="1"/>
</dbReference>
<evidence type="ECO:0000313" key="3">
    <source>
        <dbReference type="Proteomes" id="UP000196239"/>
    </source>
</evidence>
<keyword evidence="3" id="KW-1185">Reference proteome</keyword>
<dbReference type="KEGG" id="ndv:NDEV_0147"/>
<dbReference type="InterPro" id="IPR003331">
    <property type="entry name" value="UDP_GlcNAc_Epimerase_2_dom"/>
</dbReference>
<proteinExistence type="predicted"/>
<dbReference type="EMBL" id="LN890280">
    <property type="protein sequence ID" value="CUR50912.1"/>
    <property type="molecule type" value="Genomic_DNA"/>
</dbReference>
<evidence type="ECO:0000259" key="1">
    <source>
        <dbReference type="Pfam" id="PF02350"/>
    </source>
</evidence>
<dbReference type="AlphaFoldDB" id="A0A128A0P3"/>
<dbReference type="GO" id="GO:0006047">
    <property type="term" value="P:UDP-N-acetylglucosamine metabolic process"/>
    <property type="evidence" value="ECO:0007669"/>
    <property type="project" value="InterPro"/>
</dbReference>
<sequence>MTKKYSTRKIALVTGTRAEYGILKPLLHEIKQSKKLELCLIVAGTHLEKRFGHSIKEIIKDGFKVSYTVKMTPSGNTGHDMSVATSKGIAQFSEIYKKTKPDFNVILGDRDEAFAASIAAMHMNIINVHIHGGESSKGGIDEYMRHAITKISNLHFAATKQSAQRIIKMGENKKHVFVTGSPAVDGIITTKYLTKNQVLEKFKLKDNYVLVVQHPITTQTKDAKNQMKKTLDALVQWGKDAVIIGPNSDAGHREIFQIIKQYTKTCNFFKFYTNLARPDYLSLLKHCDFIIGNSSSGIIDAPSFKKPAINIGIRQLGRESANNVINTQHDTDSIIKSMKYAHSSQFQKILQKCTNPYGDGNASKRIIKILETIKITDDMIQKKISY</sequence>
<dbReference type="CDD" id="cd03786">
    <property type="entry name" value="GTB_UDP-GlcNAc_2-Epimerase"/>
    <property type="match status" value="1"/>
</dbReference>
<dbReference type="Pfam" id="PF02350">
    <property type="entry name" value="Epimerase_2"/>
    <property type="match status" value="1"/>
</dbReference>
<dbReference type="Gene3D" id="3.40.50.2000">
    <property type="entry name" value="Glycogen Phosphorylase B"/>
    <property type="match status" value="2"/>
</dbReference>
<dbReference type="GO" id="GO:0004553">
    <property type="term" value="F:hydrolase activity, hydrolyzing O-glycosyl compounds"/>
    <property type="evidence" value="ECO:0007669"/>
    <property type="project" value="InterPro"/>
</dbReference>
<accession>A0A128A0P3</accession>
<organism evidence="2 3">
    <name type="scientific">Nitrosotalea devaniterrae</name>
    <dbReference type="NCBI Taxonomy" id="1078905"/>
    <lineage>
        <taxon>Archaea</taxon>
        <taxon>Nitrososphaerota</taxon>
        <taxon>Nitrososphaeria</taxon>
        <taxon>Nitrosotaleales</taxon>
        <taxon>Nitrosotaleaceae</taxon>
        <taxon>Nitrosotalea</taxon>
    </lineage>
</organism>
<dbReference type="GO" id="GO:0008761">
    <property type="term" value="F:UDP-N-acetylglucosamine 2-epimerase activity"/>
    <property type="evidence" value="ECO:0007669"/>
    <property type="project" value="UniProtKB-EC"/>
</dbReference>
<dbReference type="Proteomes" id="UP000196239">
    <property type="component" value="Chromosome 1"/>
</dbReference>
<name>A0A128A0P3_9ARCH</name>
<gene>
    <name evidence="2" type="primary">neuC</name>
    <name evidence="2" type="ORF">NDEV_0147</name>
</gene>
<dbReference type="InterPro" id="IPR029767">
    <property type="entry name" value="WecB-like"/>
</dbReference>
<dbReference type="EC" id="5.1.3.14" evidence="2"/>
<dbReference type="PANTHER" id="PTHR43174">
    <property type="entry name" value="UDP-N-ACETYLGLUCOSAMINE 2-EPIMERASE"/>
    <property type="match status" value="1"/>
</dbReference>
<evidence type="ECO:0000313" key="2">
    <source>
        <dbReference type="EMBL" id="CUR50912.1"/>
    </source>
</evidence>
<reference evidence="3" key="1">
    <citation type="submission" date="2015-10" db="EMBL/GenBank/DDBJ databases">
        <authorList>
            <person name="Lehtovirta-Morley L.E."/>
            <person name="Vieille C."/>
        </authorList>
    </citation>
    <scope>NUCLEOTIDE SEQUENCE [LARGE SCALE GENOMIC DNA]</scope>
</reference>
<dbReference type="PANTHER" id="PTHR43174:SF3">
    <property type="entry name" value="UDP-N-ACETYLGLUCOSAMINE 2-EPIMERASE"/>
    <property type="match status" value="1"/>
</dbReference>
<keyword evidence="2" id="KW-0413">Isomerase</keyword>